<dbReference type="SUPFAM" id="SSF47384">
    <property type="entry name" value="Homodimeric domain of signal transducing histidine kinase"/>
    <property type="match status" value="1"/>
</dbReference>
<evidence type="ECO:0000259" key="13">
    <source>
        <dbReference type="PROSITE" id="PS50109"/>
    </source>
</evidence>
<dbReference type="Gene3D" id="1.10.287.130">
    <property type="match status" value="1"/>
</dbReference>
<gene>
    <name evidence="14" type="ORF">GG681_08810</name>
</gene>
<evidence type="ECO:0000256" key="6">
    <source>
        <dbReference type="ARBA" id="ARBA00022679"/>
    </source>
</evidence>
<keyword evidence="15" id="KW-1185">Reference proteome</keyword>
<evidence type="ECO:0000256" key="5">
    <source>
        <dbReference type="ARBA" id="ARBA00022519"/>
    </source>
</evidence>
<keyword evidence="11 12" id="KW-0472">Membrane</keyword>
<sequence>MKHTWASIRMMGPALLMLAFGFGVLSATLWGKSDALWNGHLAAAQHKGELFFDVLENGTDLPQGITSFPLKHAVQMLAHAGEFERIKDGPQPALVTRFTINTDRDDVLAGGGLKLAIVSSRLRYPLSELDLSQVHSPRDTLGMVTALLATYCSDAVIYTSFADAPWRGFNGQQVWGCAAQPRDMRLPAVFLAVVALLFLSGVAVNASASFTDFAEQLRSRHRFRGEDVFNLGGPAELKSVINAVNNYREKERQHLADRALVLSGVTHDLGTPATRLRLRAELISDPELRRKFEADIDQMTGIIESVLTYTRAELSTEPPRQISLTSLVDALVADYSDVGRPVEFEPEHKIVVSGGQSIFMSRRGHSEVSENRPVILEARPVALQRALSNLIDNALKYGRRAIVSLETDVCEAHILIEDEGGQASFSDLEGMMAPFQRGPNALPIEGFGMGLTIASTIAIEHGGRLSFEPGKNGIVARLSIARS</sequence>
<proteinExistence type="predicted"/>
<feature type="transmembrane region" description="Helical" evidence="12">
    <location>
        <begin position="189"/>
        <end position="214"/>
    </location>
</feature>
<accession>A0A844AXT6</accession>
<evidence type="ECO:0000256" key="7">
    <source>
        <dbReference type="ARBA" id="ARBA00022692"/>
    </source>
</evidence>
<dbReference type="InterPro" id="IPR050980">
    <property type="entry name" value="2C_sensor_his_kinase"/>
</dbReference>
<dbReference type="SUPFAM" id="SSF55874">
    <property type="entry name" value="ATPase domain of HSP90 chaperone/DNA topoisomerase II/histidine kinase"/>
    <property type="match status" value="1"/>
</dbReference>
<dbReference type="PANTHER" id="PTHR44936:SF5">
    <property type="entry name" value="SENSOR HISTIDINE KINASE ENVZ"/>
    <property type="match status" value="1"/>
</dbReference>
<dbReference type="RefSeq" id="WP_153547235.1">
    <property type="nucleotide sequence ID" value="NZ_WIXK01000004.1"/>
</dbReference>
<keyword evidence="5" id="KW-0997">Cell inner membrane</keyword>
<keyword evidence="6" id="KW-0808">Transferase</keyword>
<dbReference type="Pfam" id="PF02518">
    <property type="entry name" value="HATPase_c"/>
    <property type="match status" value="1"/>
</dbReference>
<protein>
    <recommendedName>
        <fullName evidence="3">histidine kinase</fullName>
        <ecNumber evidence="3">2.7.13.3</ecNumber>
    </recommendedName>
</protein>
<comment type="subcellular location">
    <subcellularLocation>
        <location evidence="2">Cell inner membrane</location>
        <topology evidence="2">Multi-pass membrane protein</topology>
    </subcellularLocation>
</comment>
<evidence type="ECO:0000256" key="12">
    <source>
        <dbReference type="SAM" id="Phobius"/>
    </source>
</evidence>
<dbReference type="GO" id="GO:0000155">
    <property type="term" value="F:phosphorelay sensor kinase activity"/>
    <property type="evidence" value="ECO:0007669"/>
    <property type="project" value="InterPro"/>
</dbReference>
<evidence type="ECO:0000256" key="4">
    <source>
        <dbReference type="ARBA" id="ARBA00022475"/>
    </source>
</evidence>
<dbReference type="GO" id="GO:0005886">
    <property type="term" value="C:plasma membrane"/>
    <property type="evidence" value="ECO:0007669"/>
    <property type="project" value="UniProtKB-SubCell"/>
</dbReference>
<dbReference type="CDD" id="cd00082">
    <property type="entry name" value="HisKA"/>
    <property type="match status" value="1"/>
</dbReference>
<dbReference type="InterPro" id="IPR036890">
    <property type="entry name" value="HATPase_C_sf"/>
</dbReference>
<name>A0A844AXT6_9RHOB</name>
<evidence type="ECO:0000256" key="8">
    <source>
        <dbReference type="ARBA" id="ARBA00022777"/>
    </source>
</evidence>
<keyword evidence="9 12" id="KW-1133">Transmembrane helix</keyword>
<dbReference type="PROSITE" id="PS50109">
    <property type="entry name" value="HIS_KIN"/>
    <property type="match status" value="1"/>
</dbReference>
<dbReference type="InterPro" id="IPR003661">
    <property type="entry name" value="HisK_dim/P_dom"/>
</dbReference>
<keyword evidence="10" id="KW-0902">Two-component regulatory system</keyword>
<evidence type="ECO:0000256" key="1">
    <source>
        <dbReference type="ARBA" id="ARBA00000085"/>
    </source>
</evidence>
<dbReference type="SMART" id="SM00388">
    <property type="entry name" value="HisKA"/>
    <property type="match status" value="1"/>
</dbReference>
<dbReference type="InterPro" id="IPR003594">
    <property type="entry name" value="HATPase_dom"/>
</dbReference>
<dbReference type="CDD" id="cd00075">
    <property type="entry name" value="HATPase"/>
    <property type="match status" value="1"/>
</dbReference>
<evidence type="ECO:0000256" key="11">
    <source>
        <dbReference type="ARBA" id="ARBA00023136"/>
    </source>
</evidence>
<feature type="domain" description="Histidine kinase" evidence="13">
    <location>
        <begin position="264"/>
        <end position="483"/>
    </location>
</feature>
<dbReference type="EMBL" id="WIXK01000004">
    <property type="protein sequence ID" value="MQY42742.1"/>
    <property type="molecule type" value="Genomic_DNA"/>
</dbReference>
<dbReference type="Proteomes" id="UP000436694">
    <property type="component" value="Unassembled WGS sequence"/>
</dbReference>
<dbReference type="InterPro" id="IPR036097">
    <property type="entry name" value="HisK_dim/P_sf"/>
</dbReference>
<evidence type="ECO:0000256" key="3">
    <source>
        <dbReference type="ARBA" id="ARBA00012438"/>
    </source>
</evidence>
<dbReference type="AlphaFoldDB" id="A0A844AXT6"/>
<dbReference type="Gene3D" id="3.30.565.10">
    <property type="entry name" value="Histidine kinase-like ATPase, C-terminal domain"/>
    <property type="match status" value="1"/>
</dbReference>
<dbReference type="SMART" id="SM00387">
    <property type="entry name" value="HATPase_c"/>
    <property type="match status" value="1"/>
</dbReference>
<keyword evidence="7 12" id="KW-0812">Transmembrane</keyword>
<evidence type="ECO:0000313" key="14">
    <source>
        <dbReference type="EMBL" id="MQY42742.1"/>
    </source>
</evidence>
<dbReference type="PANTHER" id="PTHR44936">
    <property type="entry name" value="SENSOR PROTEIN CREC"/>
    <property type="match status" value="1"/>
</dbReference>
<evidence type="ECO:0000256" key="9">
    <source>
        <dbReference type="ARBA" id="ARBA00022989"/>
    </source>
</evidence>
<evidence type="ECO:0000313" key="15">
    <source>
        <dbReference type="Proteomes" id="UP000436694"/>
    </source>
</evidence>
<keyword evidence="8 14" id="KW-0418">Kinase</keyword>
<evidence type="ECO:0000256" key="10">
    <source>
        <dbReference type="ARBA" id="ARBA00023012"/>
    </source>
</evidence>
<reference evidence="14 15" key="1">
    <citation type="submission" date="2019-10" db="EMBL/GenBank/DDBJ databases">
        <title>Epibacterium sp. nov., isolated from seawater.</title>
        <authorList>
            <person name="Zhang X."/>
            <person name="Li N."/>
        </authorList>
    </citation>
    <scope>NUCLEOTIDE SEQUENCE [LARGE SCALE GENOMIC DNA]</scope>
    <source>
        <strain evidence="14 15">SM1969</strain>
    </source>
</reference>
<keyword evidence="4" id="KW-1003">Cell membrane</keyword>
<comment type="catalytic activity">
    <reaction evidence="1">
        <text>ATP + protein L-histidine = ADP + protein N-phospho-L-histidine.</text>
        <dbReference type="EC" id="2.7.13.3"/>
    </reaction>
</comment>
<dbReference type="EC" id="2.7.13.3" evidence="3"/>
<dbReference type="InterPro" id="IPR005467">
    <property type="entry name" value="His_kinase_dom"/>
</dbReference>
<organism evidence="14 15">
    <name type="scientific">Tritonibacter aquimaris</name>
    <dbReference type="NCBI Taxonomy" id="2663379"/>
    <lineage>
        <taxon>Bacteria</taxon>
        <taxon>Pseudomonadati</taxon>
        <taxon>Pseudomonadota</taxon>
        <taxon>Alphaproteobacteria</taxon>
        <taxon>Rhodobacterales</taxon>
        <taxon>Paracoccaceae</taxon>
        <taxon>Tritonibacter</taxon>
    </lineage>
</organism>
<comment type="caution">
    <text evidence="14">The sequence shown here is derived from an EMBL/GenBank/DDBJ whole genome shotgun (WGS) entry which is preliminary data.</text>
</comment>
<evidence type="ECO:0000256" key="2">
    <source>
        <dbReference type="ARBA" id="ARBA00004429"/>
    </source>
</evidence>